<dbReference type="OMA" id="HWIGLEF"/>
<dbReference type="InterPro" id="IPR036056">
    <property type="entry name" value="Fibrinogen-like_C"/>
</dbReference>
<protein>
    <recommendedName>
        <fullName evidence="1">Fibrinogen C-terminal domain-containing protein</fullName>
    </recommendedName>
</protein>
<dbReference type="InterPro" id="IPR002181">
    <property type="entry name" value="Fibrinogen_a/b/g_C_dom"/>
</dbReference>
<proteinExistence type="predicted"/>
<dbReference type="GeneID" id="20251409"/>
<dbReference type="InterPro" id="IPR050373">
    <property type="entry name" value="Fibrinogen_C-term_domain"/>
</dbReference>
<dbReference type="GO" id="GO:0005615">
    <property type="term" value="C:extracellular space"/>
    <property type="evidence" value="ECO:0007669"/>
    <property type="project" value="TreeGrafter"/>
</dbReference>
<dbReference type="PROSITE" id="PS51406">
    <property type="entry name" value="FIBRINOGEN_C_2"/>
    <property type="match status" value="1"/>
</dbReference>
<dbReference type="CTD" id="20251409"/>
<reference evidence="2 3" key="1">
    <citation type="journal article" date="2013" name="Nature">
        <title>Insights into bilaterian evolution from three spiralian genomes.</title>
        <authorList>
            <person name="Simakov O."/>
            <person name="Marletaz F."/>
            <person name="Cho S.J."/>
            <person name="Edsinger-Gonzales E."/>
            <person name="Havlak P."/>
            <person name="Hellsten U."/>
            <person name="Kuo D.H."/>
            <person name="Larsson T."/>
            <person name="Lv J."/>
            <person name="Arendt D."/>
            <person name="Savage R."/>
            <person name="Osoegawa K."/>
            <person name="de Jong P."/>
            <person name="Grimwood J."/>
            <person name="Chapman J.A."/>
            <person name="Shapiro H."/>
            <person name="Aerts A."/>
            <person name="Otillar R.P."/>
            <person name="Terry A.Y."/>
            <person name="Boore J.L."/>
            <person name="Grigoriev I.V."/>
            <person name="Lindberg D.R."/>
            <person name="Seaver E.C."/>
            <person name="Weisblat D.A."/>
            <person name="Putnam N.H."/>
            <person name="Rokhsar D.S."/>
        </authorList>
    </citation>
    <scope>NUCLEOTIDE SEQUENCE [LARGE SCALE GENOMIC DNA]</scope>
</reference>
<dbReference type="HOGENOM" id="CLU_038628_7_4_1"/>
<dbReference type="Pfam" id="PF00147">
    <property type="entry name" value="Fibrinogen_C"/>
    <property type="match status" value="1"/>
</dbReference>
<name>V3ZVP5_LOTGI</name>
<dbReference type="KEGG" id="lgi:LOTGIDRAFT_57836"/>
<sequence length="118" mass="13367">DINFNRNITEYVDGFGDVYGDHWLGLRKIKEILGNHARHKLSVILMNNDYCENYYDDFSIGSAANWYPINFGQYMLVSNKCGDSLTGSVSIEGSSFSARGKDLTAHQCSTVHQGGWWY</sequence>
<dbReference type="EMBL" id="KB203357">
    <property type="protein sequence ID" value="ESO85006.1"/>
    <property type="molecule type" value="Genomic_DNA"/>
</dbReference>
<feature type="domain" description="Fibrinogen C-terminal" evidence="1">
    <location>
        <begin position="1"/>
        <end position="118"/>
    </location>
</feature>
<dbReference type="RefSeq" id="XP_009064286.1">
    <property type="nucleotide sequence ID" value="XM_009066038.1"/>
</dbReference>
<organism evidence="2 3">
    <name type="scientific">Lottia gigantea</name>
    <name type="common">Giant owl limpet</name>
    <dbReference type="NCBI Taxonomy" id="225164"/>
    <lineage>
        <taxon>Eukaryota</taxon>
        <taxon>Metazoa</taxon>
        <taxon>Spiralia</taxon>
        <taxon>Lophotrochozoa</taxon>
        <taxon>Mollusca</taxon>
        <taxon>Gastropoda</taxon>
        <taxon>Patellogastropoda</taxon>
        <taxon>Lottioidea</taxon>
        <taxon>Lottiidae</taxon>
        <taxon>Lottia</taxon>
    </lineage>
</organism>
<feature type="non-terminal residue" evidence="2">
    <location>
        <position position="118"/>
    </location>
</feature>
<dbReference type="OrthoDB" id="7940501at2759"/>
<feature type="non-terminal residue" evidence="2">
    <location>
        <position position="1"/>
    </location>
</feature>
<dbReference type="AlphaFoldDB" id="V3ZVP5"/>
<evidence type="ECO:0000313" key="3">
    <source>
        <dbReference type="Proteomes" id="UP000030746"/>
    </source>
</evidence>
<dbReference type="STRING" id="225164.V3ZVP5"/>
<evidence type="ECO:0000313" key="2">
    <source>
        <dbReference type="EMBL" id="ESO85006.1"/>
    </source>
</evidence>
<accession>V3ZVP5</accession>
<keyword evidence="3" id="KW-1185">Reference proteome</keyword>
<gene>
    <name evidence="2" type="ORF">LOTGIDRAFT_57836</name>
</gene>
<dbReference type="SUPFAM" id="SSF56496">
    <property type="entry name" value="Fibrinogen C-terminal domain-like"/>
    <property type="match status" value="1"/>
</dbReference>
<dbReference type="Proteomes" id="UP000030746">
    <property type="component" value="Unassembled WGS sequence"/>
</dbReference>
<evidence type="ECO:0000259" key="1">
    <source>
        <dbReference type="PROSITE" id="PS51406"/>
    </source>
</evidence>
<dbReference type="Gene3D" id="3.90.215.10">
    <property type="entry name" value="Gamma Fibrinogen, chain A, domain 1"/>
    <property type="match status" value="1"/>
</dbReference>
<dbReference type="PANTHER" id="PTHR19143">
    <property type="entry name" value="FIBRINOGEN/TENASCIN/ANGIOPOEITIN"/>
    <property type="match status" value="1"/>
</dbReference>
<dbReference type="InterPro" id="IPR014716">
    <property type="entry name" value="Fibrinogen_a/b/g_C_1"/>
</dbReference>
<dbReference type="PANTHER" id="PTHR19143:SF327">
    <property type="entry name" value="FI21813P1-RELATED"/>
    <property type="match status" value="1"/>
</dbReference>